<evidence type="ECO:0000259" key="3">
    <source>
        <dbReference type="PROSITE" id="PS51857"/>
    </source>
</evidence>
<dbReference type="KEGG" id="lso:CKC_03300"/>
<dbReference type="GO" id="GO:0005829">
    <property type="term" value="C:cytosol"/>
    <property type="evidence" value="ECO:0007669"/>
    <property type="project" value="UniProtKB-ARBA"/>
</dbReference>
<dbReference type="GeneID" id="96886144"/>
<dbReference type="AlphaFoldDB" id="E4UB18"/>
<dbReference type="SMART" id="SM00357">
    <property type="entry name" value="CSP"/>
    <property type="match status" value="1"/>
</dbReference>
<evidence type="ECO:0000256" key="2">
    <source>
        <dbReference type="ARBA" id="ARBA00022490"/>
    </source>
</evidence>
<sequence>MSNKGLRGSIKWYDANKGYGFITSASAGEKDVFLHRSAVMSAGLPDVREGQEVIYDFVENETTGKFSAENIKLV</sequence>
<dbReference type="Proteomes" id="UP000007038">
    <property type="component" value="Chromosome"/>
</dbReference>
<dbReference type="PRINTS" id="PR00050">
    <property type="entry name" value="COLDSHOCK"/>
</dbReference>
<dbReference type="InterPro" id="IPR011129">
    <property type="entry name" value="CSD"/>
</dbReference>
<dbReference type="HOGENOM" id="CLU_117621_4_1_5"/>
<dbReference type="InterPro" id="IPR012156">
    <property type="entry name" value="Cold_shock_CspA"/>
</dbReference>
<dbReference type="InterPro" id="IPR050181">
    <property type="entry name" value="Cold_shock_domain"/>
</dbReference>
<proteinExistence type="predicted"/>
<dbReference type="InterPro" id="IPR012340">
    <property type="entry name" value="NA-bd_OB-fold"/>
</dbReference>
<evidence type="ECO:0000256" key="1">
    <source>
        <dbReference type="ARBA" id="ARBA00004496"/>
    </source>
</evidence>
<organism evidence="4 5">
    <name type="scientific">Liberibacter solanacearum (strain CLso-ZC1)</name>
    <dbReference type="NCBI Taxonomy" id="658172"/>
    <lineage>
        <taxon>Bacteria</taxon>
        <taxon>Pseudomonadati</taxon>
        <taxon>Pseudomonadota</taxon>
        <taxon>Alphaproteobacteria</taxon>
        <taxon>Hyphomicrobiales</taxon>
        <taxon>Rhizobiaceae</taxon>
        <taxon>Liberibacter</taxon>
    </lineage>
</organism>
<feature type="domain" description="CSD" evidence="3">
    <location>
        <begin position="5"/>
        <end position="73"/>
    </location>
</feature>
<dbReference type="CDD" id="cd04458">
    <property type="entry name" value="CSP_CDS"/>
    <property type="match status" value="1"/>
</dbReference>
<dbReference type="Gene3D" id="2.40.50.140">
    <property type="entry name" value="Nucleic acid-binding proteins"/>
    <property type="match status" value="1"/>
</dbReference>
<evidence type="ECO:0000313" key="5">
    <source>
        <dbReference type="Proteomes" id="UP000007038"/>
    </source>
</evidence>
<evidence type="ECO:0000313" key="4">
    <source>
        <dbReference type="EMBL" id="ADR52409.1"/>
    </source>
</evidence>
<dbReference type="Pfam" id="PF00313">
    <property type="entry name" value="CSD"/>
    <property type="match status" value="1"/>
</dbReference>
<dbReference type="GO" id="GO:0003676">
    <property type="term" value="F:nucleic acid binding"/>
    <property type="evidence" value="ECO:0007669"/>
    <property type="project" value="InterPro"/>
</dbReference>
<protein>
    <submittedName>
        <fullName evidence="4">Cold shock protein</fullName>
    </submittedName>
</protein>
<dbReference type="eggNOG" id="COG1278">
    <property type="taxonomic scope" value="Bacteria"/>
</dbReference>
<dbReference type="STRING" id="658172.CKC_03300"/>
<keyword evidence="2" id="KW-0963">Cytoplasm</keyword>
<dbReference type="PROSITE" id="PS51857">
    <property type="entry name" value="CSD_2"/>
    <property type="match status" value="1"/>
</dbReference>
<dbReference type="RefSeq" id="WP_013462065.1">
    <property type="nucleotide sequence ID" value="NC_014774.1"/>
</dbReference>
<dbReference type="SUPFAM" id="SSF50249">
    <property type="entry name" value="Nucleic acid-binding proteins"/>
    <property type="match status" value="1"/>
</dbReference>
<accession>E4UB18</accession>
<name>E4UB18_LIBSC</name>
<dbReference type="EMBL" id="CP002371">
    <property type="protein sequence ID" value="ADR52409.1"/>
    <property type="molecule type" value="Genomic_DNA"/>
</dbReference>
<dbReference type="PIRSF" id="PIRSF002599">
    <property type="entry name" value="Cold_shock_A"/>
    <property type="match status" value="1"/>
</dbReference>
<dbReference type="InterPro" id="IPR002059">
    <property type="entry name" value="CSP_DNA-bd"/>
</dbReference>
<dbReference type="PANTHER" id="PTHR11544">
    <property type="entry name" value="COLD SHOCK DOMAIN CONTAINING PROTEINS"/>
    <property type="match status" value="1"/>
</dbReference>
<reference key="2">
    <citation type="submission" date="2010-11" db="EMBL/GenBank/DDBJ databases">
        <authorList>
            <person name="Lin H."/>
            <person name="Doddapaneni H.V."/>
            <person name="Lou B."/>
            <person name="Civerolo E.L."/>
            <person name="Chen C."/>
            <person name="Duan Y."/>
            <person name="Zhou L."/>
            <person name="Glynn J."/>
        </authorList>
    </citation>
    <scope>NUCLEOTIDE SEQUENCE</scope>
    <source>
        <strain>CLso-ZC1</strain>
    </source>
</reference>
<comment type="subcellular location">
    <subcellularLocation>
        <location evidence="1">Cytoplasm</location>
    </subcellularLocation>
</comment>
<gene>
    <name evidence="4" type="ordered locus">CKC_03300</name>
</gene>
<reference evidence="5" key="1">
    <citation type="submission" date="2010-11" db="EMBL/GenBank/DDBJ databases">
        <title>Complete genome sequence of Candidatus Liberibacter solanacearum CLso-ZC1.</title>
        <authorList>
            <person name="Lin H."/>
            <person name="Doddapaneni H.V."/>
            <person name="Lou B."/>
            <person name="Civerolo E.L."/>
            <person name="Chen C."/>
            <person name="Duan Y."/>
            <person name="Zhou L."/>
            <person name="Glynn J."/>
        </authorList>
    </citation>
    <scope>NUCLEOTIDE SEQUENCE [LARGE SCALE GENOMIC DNA]</scope>
    <source>
        <strain evidence="5">CLso-ZC1</strain>
    </source>
</reference>
<reference evidence="4 5" key="3">
    <citation type="journal article" date="2011" name="PLoS ONE">
        <title>The Complete Genome Sequence of 'Candidatus Liberibacter solanacearum', the Bacterium Associated with Potato Zebra Chip Disease.</title>
        <authorList>
            <person name="Lin H."/>
            <person name="Lou B."/>
            <person name="Glynn J.M."/>
            <person name="Doddapaneni H."/>
            <person name="Civerolo E.L."/>
            <person name="Chen C."/>
            <person name="Duan Y."/>
            <person name="Zhou L."/>
            <person name="Vahling C.M."/>
        </authorList>
    </citation>
    <scope>NUCLEOTIDE SEQUENCE [LARGE SCALE GENOMIC DNA]</scope>
    <source>
        <strain evidence="4 5">CLso-ZC1</strain>
    </source>
</reference>